<keyword evidence="10" id="KW-0325">Glycoprotein</keyword>
<evidence type="ECO:0000313" key="15">
    <source>
        <dbReference type="EMBL" id="CCA65679.1"/>
    </source>
</evidence>
<dbReference type="Bgee" id="WBGene00013333">
    <property type="expression patterns" value="Expressed in larva and 3 other cell types or tissues"/>
</dbReference>
<keyword evidence="16" id="KW-1185">Reference proteome</keyword>
<comment type="similarity">
    <text evidence="2 13">Belongs to the amiloride-sensitive sodium channel (TC 1.A.6) family.</text>
</comment>
<evidence type="ECO:0000256" key="10">
    <source>
        <dbReference type="ARBA" id="ARBA00023180"/>
    </source>
</evidence>
<evidence type="ECO:0000256" key="2">
    <source>
        <dbReference type="ARBA" id="ARBA00007193"/>
    </source>
</evidence>
<protein>
    <submittedName>
        <fullName evidence="15">DEgenerin Like</fullName>
    </submittedName>
</protein>
<keyword evidence="9 14" id="KW-0472">Membrane</keyword>
<evidence type="ECO:0000256" key="14">
    <source>
        <dbReference type="SAM" id="Phobius"/>
    </source>
</evidence>
<dbReference type="Pfam" id="PF00858">
    <property type="entry name" value="ASC"/>
    <property type="match status" value="1"/>
</dbReference>
<keyword evidence="5 13" id="KW-0812">Transmembrane</keyword>
<keyword evidence="3 13" id="KW-0813">Transport</keyword>
<evidence type="ECO:0000256" key="12">
    <source>
        <dbReference type="ARBA" id="ARBA00023303"/>
    </source>
</evidence>
<sequence length="87" mass="9882">MAQSLSWPTILLWTTLLIISAVLFVYLITVTVRQYFSFQKLVNLNIGMVESNFPSITFCNTNPYKLSAVRAIPELEALLTVYSQAYT</sequence>
<keyword evidence="12 13" id="KW-0407">Ion channel</keyword>
<dbReference type="EMBL" id="BX284604">
    <property type="protein sequence ID" value="CCA65679.1"/>
    <property type="molecule type" value="Genomic_DNA"/>
</dbReference>
<evidence type="ECO:0000256" key="8">
    <source>
        <dbReference type="ARBA" id="ARBA00023065"/>
    </source>
</evidence>
<dbReference type="AGR" id="WB:WBGene00013333"/>
<evidence type="ECO:0000256" key="4">
    <source>
        <dbReference type="ARBA" id="ARBA00022461"/>
    </source>
</evidence>
<dbReference type="GO" id="GO:0005272">
    <property type="term" value="F:sodium channel activity"/>
    <property type="evidence" value="ECO:0007669"/>
    <property type="project" value="UniProtKB-KW"/>
</dbReference>
<dbReference type="InterPro" id="IPR001873">
    <property type="entry name" value="ENaC"/>
</dbReference>
<dbReference type="AlphaFoldDB" id="F5GUJ1"/>
<dbReference type="GeneID" id="3565567"/>
<evidence type="ECO:0000256" key="11">
    <source>
        <dbReference type="ARBA" id="ARBA00023201"/>
    </source>
</evidence>
<evidence type="ECO:0000256" key="13">
    <source>
        <dbReference type="RuleBase" id="RU000679"/>
    </source>
</evidence>
<keyword evidence="7" id="KW-0915">Sodium</keyword>
<name>F5GUJ1_CAEEL</name>
<organism evidence="15 16">
    <name type="scientific">Caenorhabditis elegans</name>
    <dbReference type="NCBI Taxonomy" id="6239"/>
    <lineage>
        <taxon>Eukaryota</taxon>
        <taxon>Metazoa</taxon>
        <taxon>Ecdysozoa</taxon>
        <taxon>Nematoda</taxon>
        <taxon>Chromadorea</taxon>
        <taxon>Rhabditida</taxon>
        <taxon>Rhabditina</taxon>
        <taxon>Rhabditomorpha</taxon>
        <taxon>Rhabditoidea</taxon>
        <taxon>Rhabditidae</taxon>
        <taxon>Peloderinae</taxon>
        <taxon>Caenorhabditis</taxon>
    </lineage>
</organism>
<dbReference type="SMR" id="F5GUJ1"/>
<keyword evidence="8 13" id="KW-0406">Ion transport</keyword>
<evidence type="ECO:0000256" key="9">
    <source>
        <dbReference type="ARBA" id="ARBA00023136"/>
    </source>
</evidence>
<dbReference type="OrthoDB" id="6238402at2759"/>
<evidence type="ECO:0000256" key="1">
    <source>
        <dbReference type="ARBA" id="ARBA00004141"/>
    </source>
</evidence>
<proteinExistence type="inferred from homology"/>
<dbReference type="RefSeq" id="NP_001255830.1">
    <property type="nucleotide sequence ID" value="NM_001268901.1"/>
</dbReference>
<dbReference type="HOGENOM" id="CLU_138761_0_0_1"/>
<dbReference type="CTD" id="3565567"/>
<feature type="transmembrane region" description="Helical" evidence="14">
    <location>
        <begin position="12"/>
        <end position="32"/>
    </location>
</feature>
<dbReference type="GO" id="GO:0016020">
    <property type="term" value="C:membrane"/>
    <property type="evidence" value="ECO:0007669"/>
    <property type="project" value="UniProtKB-SubCell"/>
</dbReference>
<gene>
    <name evidence="15 17" type="primary">degl-1</name>
    <name evidence="15" type="ORF">CELE_Y57G11C.44</name>
    <name evidence="17" type="ORF">Y57G11C.44</name>
</gene>
<dbReference type="WormBase" id="Y57G11C.44b">
    <property type="protein sequence ID" value="CE45942"/>
    <property type="gene ID" value="WBGene00013333"/>
    <property type="gene designation" value="degl-1"/>
</dbReference>
<keyword evidence="6 14" id="KW-1133">Transmembrane helix</keyword>
<keyword evidence="4 13" id="KW-0894">Sodium channel</keyword>
<dbReference type="ExpressionAtlas" id="F5GUJ1">
    <property type="expression patterns" value="baseline"/>
</dbReference>
<evidence type="ECO:0000256" key="3">
    <source>
        <dbReference type="ARBA" id="ARBA00022448"/>
    </source>
</evidence>
<evidence type="ECO:0000256" key="7">
    <source>
        <dbReference type="ARBA" id="ARBA00023053"/>
    </source>
</evidence>
<dbReference type="Proteomes" id="UP000001940">
    <property type="component" value="Chromosome IV"/>
</dbReference>
<keyword evidence="11 13" id="KW-0739">Sodium transport</keyword>
<accession>F5GUJ1</accession>
<evidence type="ECO:0000313" key="17">
    <source>
        <dbReference type="WormBase" id="Y57G11C.44b"/>
    </source>
</evidence>
<evidence type="ECO:0000256" key="5">
    <source>
        <dbReference type="ARBA" id="ARBA00022692"/>
    </source>
</evidence>
<evidence type="ECO:0000256" key="6">
    <source>
        <dbReference type="ARBA" id="ARBA00022989"/>
    </source>
</evidence>
<comment type="subcellular location">
    <subcellularLocation>
        <location evidence="1">Membrane</location>
        <topology evidence="1">Multi-pass membrane protein</topology>
    </subcellularLocation>
</comment>
<reference evidence="15 16" key="1">
    <citation type="journal article" date="1998" name="Science">
        <title>Genome sequence of the nematode C. elegans: a platform for investigating biology.</title>
        <authorList>
            <consortium name="The C. elegans sequencing consortium"/>
            <person name="Sulson J.E."/>
            <person name="Waterston R."/>
        </authorList>
    </citation>
    <scope>NUCLEOTIDE SEQUENCE [LARGE SCALE GENOMIC DNA]</scope>
    <source>
        <strain evidence="15 16">Bristol N2</strain>
    </source>
</reference>
<evidence type="ECO:0000313" key="16">
    <source>
        <dbReference type="Proteomes" id="UP000001940"/>
    </source>
</evidence>